<keyword evidence="3" id="KW-0009">Actin-binding</keyword>
<evidence type="ECO:0000256" key="3">
    <source>
        <dbReference type="ARBA" id="ARBA00023203"/>
    </source>
</evidence>
<dbReference type="CDD" id="cd11789">
    <property type="entry name" value="SH3_Nebulin_family_C"/>
    <property type="match status" value="1"/>
</dbReference>
<dbReference type="Gene3D" id="2.30.30.40">
    <property type="entry name" value="SH3 Domains"/>
    <property type="match status" value="1"/>
</dbReference>
<dbReference type="Pfam" id="PF14604">
    <property type="entry name" value="SH3_9"/>
    <property type="match status" value="1"/>
</dbReference>
<dbReference type="OMA" id="EXKEYKK"/>
<name>H3CBY1_TETNG</name>
<dbReference type="GO" id="GO:0051015">
    <property type="term" value="F:actin filament binding"/>
    <property type="evidence" value="ECO:0007669"/>
    <property type="project" value="InterPro"/>
</dbReference>
<dbReference type="SMART" id="SM00227">
    <property type="entry name" value="NEBU"/>
    <property type="match status" value="16"/>
</dbReference>
<dbReference type="GO" id="GO:0030018">
    <property type="term" value="C:Z disc"/>
    <property type="evidence" value="ECO:0007669"/>
    <property type="project" value="InterPro"/>
</dbReference>
<dbReference type="FunFam" id="2.30.30.40:FF:000007">
    <property type="entry name" value="nebulin isoform X1"/>
    <property type="match status" value="1"/>
</dbReference>
<dbReference type="GeneTree" id="ENSGT00940000156390"/>
<evidence type="ECO:0000256" key="1">
    <source>
        <dbReference type="ARBA" id="ARBA00022443"/>
    </source>
</evidence>
<dbReference type="PROSITE" id="PS51216">
    <property type="entry name" value="NEBULIN"/>
    <property type="match status" value="11"/>
</dbReference>
<dbReference type="InterPro" id="IPR001452">
    <property type="entry name" value="SH3_domain"/>
</dbReference>
<dbReference type="Proteomes" id="UP000007303">
    <property type="component" value="Unassembled WGS sequence"/>
</dbReference>
<dbReference type="InterPro" id="IPR000900">
    <property type="entry name" value="Nebulin_repeat"/>
</dbReference>
<dbReference type="AlphaFoldDB" id="H3CBY1"/>
<dbReference type="InParanoid" id="H3CBY1"/>
<dbReference type="PROSITE" id="PS50002">
    <property type="entry name" value="SH3"/>
    <property type="match status" value="1"/>
</dbReference>
<keyword evidence="2" id="KW-0677">Repeat</keyword>
<reference evidence="7" key="2">
    <citation type="submission" date="2025-08" db="UniProtKB">
        <authorList>
            <consortium name="Ensembl"/>
        </authorList>
    </citation>
    <scope>IDENTIFICATION</scope>
</reference>
<evidence type="ECO:0000313" key="7">
    <source>
        <dbReference type="Ensembl" id="ENSTNIP00000005753.1"/>
    </source>
</evidence>
<dbReference type="PANTHER" id="PTHR11039">
    <property type="entry name" value="NEBULIN"/>
    <property type="match status" value="1"/>
</dbReference>
<dbReference type="GO" id="GO:0071691">
    <property type="term" value="P:cardiac muscle thin filament assembly"/>
    <property type="evidence" value="ECO:0007669"/>
    <property type="project" value="TreeGrafter"/>
</dbReference>
<dbReference type="PRINTS" id="PR00452">
    <property type="entry name" value="SH3DOMAIN"/>
</dbReference>
<feature type="region of interest" description="Disordered" evidence="5">
    <location>
        <begin position="829"/>
        <end position="870"/>
    </location>
</feature>
<feature type="domain" description="SH3" evidence="6">
    <location>
        <begin position="912"/>
        <end position="972"/>
    </location>
</feature>
<reference evidence="8" key="1">
    <citation type="journal article" date="2004" name="Nature">
        <title>Genome duplication in the teleost fish Tetraodon nigroviridis reveals the early vertebrate proto-karyotype.</title>
        <authorList>
            <person name="Jaillon O."/>
            <person name="Aury J.-M."/>
            <person name="Brunet F."/>
            <person name="Petit J.-L."/>
            <person name="Stange-Thomann N."/>
            <person name="Mauceli E."/>
            <person name="Bouneau L."/>
            <person name="Fischer C."/>
            <person name="Ozouf-Costaz C."/>
            <person name="Bernot A."/>
            <person name="Nicaud S."/>
            <person name="Jaffe D."/>
            <person name="Fisher S."/>
            <person name="Lutfalla G."/>
            <person name="Dossat C."/>
            <person name="Segurens B."/>
            <person name="Dasilva C."/>
            <person name="Salanoubat M."/>
            <person name="Levy M."/>
            <person name="Boudet N."/>
            <person name="Castellano S."/>
            <person name="Anthouard V."/>
            <person name="Jubin C."/>
            <person name="Castelli V."/>
            <person name="Katinka M."/>
            <person name="Vacherie B."/>
            <person name="Biemont C."/>
            <person name="Skalli Z."/>
            <person name="Cattolico L."/>
            <person name="Poulain J."/>
            <person name="De Berardinis V."/>
            <person name="Cruaud C."/>
            <person name="Duprat S."/>
            <person name="Brottier P."/>
            <person name="Coutanceau J.-P."/>
            <person name="Gouzy J."/>
            <person name="Parra G."/>
            <person name="Lardier G."/>
            <person name="Chapple C."/>
            <person name="McKernan K.J."/>
            <person name="McEwan P."/>
            <person name="Bosak S."/>
            <person name="Kellis M."/>
            <person name="Volff J.-N."/>
            <person name="Guigo R."/>
            <person name="Zody M.C."/>
            <person name="Mesirov J."/>
            <person name="Lindblad-Toh K."/>
            <person name="Birren B."/>
            <person name="Nusbaum C."/>
            <person name="Kahn D."/>
            <person name="Robinson-Rechavi M."/>
            <person name="Laudet V."/>
            <person name="Schachter V."/>
            <person name="Quetier F."/>
            <person name="Saurin W."/>
            <person name="Scarpelli C."/>
            <person name="Wincker P."/>
            <person name="Lander E.S."/>
            <person name="Weissenbach J."/>
            <person name="Roest Crollius H."/>
        </authorList>
    </citation>
    <scope>NUCLEOTIDE SEQUENCE [LARGE SCALE GENOMIC DNA]</scope>
</reference>
<dbReference type="SMART" id="SM00326">
    <property type="entry name" value="SH3"/>
    <property type="match status" value="1"/>
</dbReference>
<feature type="compositionally biased region" description="Polar residues" evidence="5">
    <location>
        <begin position="860"/>
        <end position="870"/>
    </location>
</feature>
<keyword evidence="1 4" id="KW-0728">SH3 domain</keyword>
<evidence type="ECO:0000259" key="6">
    <source>
        <dbReference type="PROSITE" id="PS50002"/>
    </source>
</evidence>
<evidence type="ECO:0000256" key="4">
    <source>
        <dbReference type="PROSITE-ProRule" id="PRU00192"/>
    </source>
</evidence>
<keyword evidence="8" id="KW-1185">Reference proteome</keyword>
<evidence type="ECO:0000256" key="5">
    <source>
        <dbReference type="SAM" id="MobiDB-lite"/>
    </source>
</evidence>
<organism evidence="7 8">
    <name type="scientific">Tetraodon nigroviridis</name>
    <name type="common">Spotted green pufferfish</name>
    <name type="synonym">Chelonodon nigroviridis</name>
    <dbReference type="NCBI Taxonomy" id="99883"/>
    <lineage>
        <taxon>Eukaryota</taxon>
        <taxon>Metazoa</taxon>
        <taxon>Chordata</taxon>
        <taxon>Craniata</taxon>
        <taxon>Vertebrata</taxon>
        <taxon>Euteleostomi</taxon>
        <taxon>Actinopterygii</taxon>
        <taxon>Neopterygii</taxon>
        <taxon>Teleostei</taxon>
        <taxon>Neoteleostei</taxon>
        <taxon>Acanthomorphata</taxon>
        <taxon>Eupercaria</taxon>
        <taxon>Tetraodontiformes</taxon>
        <taxon>Tetradontoidea</taxon>
        <taxon>Tetraodontidae</taxon>
        <taxon>Tetraodon</taxon>
    </lineage>
</organism>
<evidence type="ECO:0000313" key="8">
    <source>
        <dbReference type="Proteomes" id="UP000007303"/>
    </source>
</evidence>
<dbReference type="Pfam" id="PF00880">
    <property type="entry name" value="Nebulin"/>
    <property type="match status" value="9"/>
</dbReference>
<proteinExistence type="predicted"/>
<evidence type="ECO:0000256" key="2">
    <source>
        <dbReference type="ARBA" id="ARBA00022737"/>
    </source>
</evidence>
<dbReference type="PANTHER" id="PTHR11039:SF48">
    <property type="entry name" value="NEBULETTE"/>
    <property type="match status" value="1"/>
</dbReference>
<protein>
    <submittedName>
        <fullName evidence="7">Nebulette</fullName>
    </submittedName>
</protein>
<dbReference type="InterPro" id="IPR036028">
    <property type="entry name" value="SH3-like_dom_sf"/>
</dbReference>
<dbReference type="InterPro" id="IPR055297">
    <property type="entry name" value="NEBU/NEBL"/>
</dbReference>
<dbReference type="SUPFAM" id="SSF50044">
    <property type="entry name" value="SH3-domain"/>
    <property type="match status" value="1"/>
</dbReference>
<sequence>IRHPSFLSLVPEQVQAKYKKSGKEEGGSCYSVMAETLDTQHAKQVSQLQSQVRYREEGQKELPSCLFSSLPQTLQTEHAKEATALQSQNKYKDAGRKEMTSSLYCRLPETSETLFAREMTEMQSEKFYKEKYNREKGKSSFSHMKTLPEVEHATEVHKHQSDVNYRKGKEELHHYKTTADRPDIISATNAAKLASEVVYKNTNKLPVYSDSSLLARTDISHAKEASKLASQVKYKQGSDRLLKGQRPRYNPLECLSFKHSPAAAALASQVKYKSNQNQKQEGSLDLPNLLQLEHALNASRLQSNVHYKKQYEETKARYHLVVDTAEQRHHKDNARLLSQVKYKEEFERNKGASQMEFGDTEAYRVSKEAQKMQSEKEYRKDFEEQIKGKALVDVDQTPGYLTARHASSLLSEEKTWNEGEKGRGLSGVGLEETPELLRVKNANQILNEKHYRRILEREIVGKGMELSAEVLEIQRAKSASEIQSAKHYRRDLEREIVGKGMELSAEVLEIQRAKRASEIQSERSYKQTEQLRENSYGTVTDTPELLHASYLKDIYSQKKYKDEAQQLKGSFCLGAQTPEMERVKSNQQHISSVRLHLSRAEPVTPALCRPPAALQLGLQTDAESDVLHHGDAGDAPGQGELQEDQPCLPVQPGVLPEFQRDFYSDVLLLSLQVQYRQKVGGGTAVTDTPEMQRVRRNQENISSVRYQRGLQEVKGRSCTELDTPEYRRVRRSQEAVSTAKYHEDFERTRGRGCSGLDNPCMDRYQRANQMVAEAAYSKGVHPQAMELDRRPGGIIVDLKVWRTDPGSIFDLDPLEDNIQSISLRRMSERARPTLSRQHSQQSQSISSLTSDLWDRGSADTPGSPTFSLSSAPVLPGAYHQGVQHHQQQQHHGYMHQTSMSSVRSVTSPPHSATMRVYRALYDYAAQDHDEVSFRDGDVIVNAQPIDEGWMYGTVQRTGKSGMLPANYVECCN</sequence>
<reference evidence="7" key="3">
    <citation type="submission" date="2025-09" db="UniProtKB">
        <authorList>
            <consortium name="Ensembl"/>
        </authorList>
    </citation>
    <scope>IDENTIFICATION</scope>
</reference>
<feature type="compositionally biased region" description="Low complexity" evidence="5">
    <location>
        <begin position="835"/>
        <end position="850"/>
    </location>
</feature>
<accession>H3CBY1</accession>
<dbReference type="Ensembl" id="ENSTNIT00000005901.1">
    <property type="protein sequence ID" value="ENSTNIP00000005753.1"/>
    <property type="gene ID" value="ENSTNIG00000003175.1"/>
</dbReference>